<keyword evidence="4 5" id="KW-0694">RNA-binding</keyword>
<evidence type="ECO:0000259" key="8">
    <source>
        <dbReference type="PROSITE" id="PS51194"/>
    </source>
</evidence>
<feature type="region of interest" description="Disordered" evidence="6">
    <location>
        <begin position="907"/>
        <end position="939"/>
    </location>
</feature>
<feature type="region of interest" description="Disordered" evidence="6">
    <location>
        <begin position="535"/>
        <end position="666"/>
    </location>
</feature>
<keyword evidence="1 5" id="KW-0547">Nucleotide-binding</keyword>
<keyword evidence="10" id="KW-1185">Reference proteome</keyword>
<dbReference type="GO" id="GO:0005524">
    <property type="term" value="F:ATP binding"/>
    <property type="evidence" value="ECO:0007669"/>
    <property type="project" value="UniProtKB-UniRule"/>
</dbReference>
<dbReference type="InParanoid" id="A0A1Y2CHJ7"/>
<dbReference type="InterPro" id="IPR001650">
    <property type="entry name" value="Helicase_C-like"/>
</dbReference>
<evidence type="ECO:0000256" key="1">
    <source>
        <dbReference type="ARBA" id="ARBA00022741"/>
    </source>
</evidence>
<feature type="compositionally biased region" description="Low complexity" evidence="6">
    <location>
        <begin position="122"/>
        <end position="139"/>
    </location>
</feature>
<evidence type="ECO:0000256" key="5">
    <source>
        <dbReference type="RuleBase" id="RU365068"/>
    </source>
</evidence>
<comment type="caution">
    <text evidence="9">The sequence shown here is derived from an EMBL/GenBank/DDBJ whole genome shotgun (WGS) entry which is preliminary data.</text>
</comment>
<feature type="compositionally biased region" description="Low complexity" evidence="6">
    <location>
        <begin position="327"/>
        <end position="354"/>
    </location>
</feature>
<dbReference type="STRING" id="106004.A0A1Y2CHJ7"/>
<comment type="domain">
    <text evidence="5">The Q motif is unique to and characteristic of the DEAD box family of RNA helicases and controls ATP binding and hydrolysis.</text>
</comment>
<sequence>MSFYSPTHPSQQPRPPTASSNSSTRDSSYFTANDHLSSYSNSFQPTTNNNNDQQQYHSSPSLGHGPPPPQQQPFFNNHNPTRSPDLSFKQLDSARPYPLIERRSFREVSSSGDILLPRGGEEQLSLSQSSSAGAWADATAGGGSSSRGRNTPTIGGGGSSVGAIGDGRKVSGVIGGEMKKAQQQQQQQQQGDGEGQSLTGLGALFDGRSALGWGALSPSINPLGEEGSTPGTSRPSSFILDVLPARTDQARDRAAGGGGSATGSLSLDTRASPSTTRRPPPLRLQLRRQDKTISDSSLFHSPTSTSAPLPPTSTTPIAQNNPLTIDNNNNGSTTRSSSPARLDSVLSSQSQPSSTALENLTNRVNSLESSVTDLSSLLSTEVRSLRDEVGVLRGLVLKAAGGAFPGLNGVVGGGPQSQFQRFQQQQQQHHHPIALARQQSHEGTITLDSPLLTLRSPSPPLPTALSTSAPSASSVLIAANGRPTFPSSSSALGGAGAGLFGGGGGGEDDKDEQIRLLTAQVANLSSSVAHLSANANASQGGGMTPTQLQHLQQQQQQQRQFSLPNPTGTSGGAPGSTHASPALSSLVDGWKRDLPSSSPGGGGGGTGLGMSGVGGGPGGGGGIKSPMMRPVSSVGLSRTGSLGGVGGAFGRQQRGSGETFDSSSAGWGDVASSPLLGGGGANGGAGASSPLLGSNPPGSLGGKWEALGVGNELFRTIAKYGLGPPTKIQSKAIPCILRSQDIVAQAPSIQERIQSYVVPALQLILSLASSDASTPNAPPTARGIQILIVTATVDQAAQAQRLFIGLGGSLGIRTSLCVGASNSDLPNEASTLLKSPPHVLVGTPQKLLDLFALRTVPTNDVRLLVVDECDQLIARNLAEFVGNLVRLLPPSGTAPGSPVMGRSPMLGAGGGGGGGLPGAFDTPNFTGSPRFPNAAAADGGGGGRQTAILSCTVPQDVLNFASSLQLREPVRVLVRREGGDSTSPTVRNLKQYYVYIAVGSSTKSKAVGVGRREASNAREWKLEALADLCEDYAFDNAVIFCSSVDAVEAVSYKLGTRAIETLALHQDMGQSSRHAIMTKFRSANNRTGGGKKVLVVYDALCRTLTDVPQVPLVLNFDLPRAVEDYVHRITCATASGYARPGVAINIVTPGADVEMLRSIEAYYRCKIAELPPSFS</sequence>
<name>A0A1Y2CHJ7_9BASI</name>
<dbReference type="Pfam" id="PF00271">
    <property type="entry name" value="Helicase_C"/>
    <property type="match status" value="1"/>
</dbReference>
<dbReference type="InterPro" id="IPR011545">
    <property type="entry name" value="DEAD/DEAH_box_helicase_dom"/>
</dbReference>
<dbReference type="EC" id="3.6.4.13" evidence="5"/>
<comment type="catalytic activity">
    <reaction evidence="5">
        <text>ATP + H2O = ADP + phosphate + H(+)</text>
        <dbReference type="Rhea" id="RHEA:13065"/>
        <dbReference type="ChEBI" id="CHEBI:15377"/>
        <dbReference type="ChEBI" id="CHEBI:15378"/>
        <dbReference type="ChEBI" id="CHEBI:30616"/>
        <dbReference type="ChEBI" id="CHEBI:43474"/>
        <dbReference type="ChEBI" id="CHEBI:456216"/>
        <dbReference type="EC" id="3.6.4.13"/>
    </reaction>
</comment>
<evidence type="ECO:0000313" key="10">
    <source>
        <dbReference type="Proteomes" id="UP000193467"/>
    </source>
</evidence>
<feature type="domain" description="Helicase C-terminal" evidence="8">
    <location>
        <begin position="1021"/>
        <end position="1175"/>
    </location>
</feature>
<proteinExistence type="inferred from homology"/>
<dbReference type="GO" id="GO:0003724">
    <property type="term" value="F:RNA helicase activity"/>
    <property type="evidence" value="ECO:0007669"/>
    <property type="project" value="UniProtKB-EC"/>
</dbReference>
<dbReference type="InterPro" id="IPR027417">
    <property type="entry name" value="P-loop_NTPase"/>
</dbReference>
<protein>
    <recommendedName>
        <fullName evidence="5">ATP-dependent RNA helicase</fullName>
        <ecNumber evidence="5">3.6.4.13</ecNumber>
    </recommendedName>
</protein>
<dbReference type="InterPro" id="IPR014001">
    <property type="entry name" value="Helicase_ATP-bd"/>
</dbReference>
<feature type="region of interest" description="Disordered" evidence="6">
    <location>
        <begin position="121"/>
        <end position="201"/>
    </location>
</feature>
<evidence type="ECO:0000256" key="6">
    <source>
        <dbReference type="SAM" id="MobiDB-lite"/>
    </source>
</evidence>
<feature type="region of interest" description="Disordered" evidence="6">
    <location>
        <begin position="1"/>
        <end position="101"/>
    </location>
</feature>
<evidence type="ECO:0000256" key="3">
    <source>
        <dbReference type="ARBA" id="ARBA00022840"/>
    </source>
</evidence>
<dbReference type="Gene3D" id="3.40.50.300">
    <property type="entry name" value="P-loop containing nucleotide triphosphate hydrolases"/>
    <property type="match status" value="2"/>
</dbReference>
<feature type="compositionally biased region" description="Polar residues" evidence="6">
    <location>
        <begin position="317"/>
        <end position="326"/>
    </location>
</feature>
<dbReference type="EMBL" id="MCGR01000120">
    <property type="protein sequence ID" value="ORY46304.1"/>
    <property type="molecule type" value="Genomic_DNA"/>
</dbReference>
<evidence type="ECO:0000313" key="9">
    <source>
        <dbReference type="EMBL" id="ORY46304.1"/>
    </source>
</evidence>
<dbReference type="Proteomes" id="UP000193467">
    <property type="component" value="Unassembled WGS sequence"/>
</dbReference>
<comment type="similarity">
    <text evidence="5">Belongs to the DEAD box helicase family.</text>
</comment>
<feature type="compositionally biased region" description="Low complexity" evidence="6">
    <location>
        <begin position="547"/>
        <end position="560"/>
    </location>
</feature>
<feature type="domain" description="Helicase ATP-binding" evidence="7">
    <location>
        <begin position="733"/>
        <end position="971"/>
    </location>
</feature>
<dbReference type="CDD" id="cd18787">
    <property type="entry name" value="SF2_C_DEAD"/>
    <property type="match status" value="1"/>
</dbReference>
<feature type="compositionally biased region" description="Gly residues" evidence="6">
    <location>
        <begin position="599"/>
        <end position="623"/>
    </location>
</feature>
<comment type="function">
    <text evidence="5">RNA helicase.</text>
</comment>
<evidence type="ECO:0000256" key="4">
    <source>
        <dbReference type="ARBA" id="ARBA00022884"/>
    </source>
</evidence>
<keyword evidence="2 5" id="KW-0378">Hydrolase</keyword>
<dbReference type="SMART" id="SM00487">
    <property type="entry name" value="DEXDc"/>
    <property type="match status" value="1"/>
</dbReference>
<dbReference type="SUPFAM" id="SSF52540">
    <property type="entry name" value="P-loop containing nucleoside triphosphate hydrolases"/>
    <property type="match status" value="1"/>
</dbReference>
<feature type="compositionally biased region" description="Polar residues" evidence="6">
    <location>
        <begin position="29"/>
        <end position="43"/>
    </location>
</feature>
<evidence type="ECO:0000259" key="7">
    <source>
        <dbReference type="PROSITE" id="PS51192"/>
    </source>
</evidence>
<reference evidence="9 10" key="1">
    <citation type="submission" date="2016-07" db="EMBL/GenBank/DDBJ databases">
        <title>Pervasive Adenine N6-methylation of Active Genes in Fungi.</title>
        <authorList>
            <consortium name="DOE Joint Genome Institute"/>
            <person name="Mondo S.J."/>
            <person name="Dannebaum R.O."/>
            <person name="Kuo R.C."/>
            <person name="Labutti K."/>
            <person name="Haridas S."/>
            <person name="Kuo A."/>
            <person name="Salamov A."/>
            <person name="Ahrendt S.R."/>
            <person name="Lipzen A."/>
            <person name="Sullivan W."/>
            <person name="Andreopoulos W.B."/>
            <person name="Clum A."/>
            <person name="Lindquist E."/>
            <person name="Daum C."/>
            <person name="Ramamoorthy G.K."/>
            <person name="Gryganskyi A."/>
            <person name="Culley D."/>
            <person name="Magnuson J.K."/>
            <person name="James T.Y."/>
            <person name="O'Malley M.A."/>
            <person name="Stajich J.E."/>
            <person name="Spatafora J.W."/>
            <person name="Visel A."/>
            <person name="Grigoriev I.V."/>
        </authorList>
    </citation>
    <scope>NUCLEOTIDE SEQUENCE [LARGE SCALE GENOMIC DNA]</scope>
    <source>
        <strain evidence="9 10">62-1032</strain>
    </source>
</reference>
<dbReference type="PROSITE" id="PS51194">
    <property type="entry name" value="HELICASE_CTER"/>
    <property type="match status" value="1"/>
</dbReference>
<feature type="compositionally biased region" description="Gly residues" evidence="6">
    <location>
        <begin position="907"/>
        <end position="917"/>
    </location>
</feature>
<accession>A0A1Y2CHJ7</accession>
<dbReference type="OrthoDB" id="4726at2759"/>
<feature type="compositionally biased region" description="Low complexity" evidence="6">
    <location>
        <begin position="44"/>
        <end position="64"/>
    </location>
</feature>
<dbReference type="AlphaFoldDB" id="A0A1Y2CHJ7"/>
<gene>
    <name evidence="9" type="ORF">BCR35DRAFT_311026</name>
</gene>
<dbReference type="GO" id="GO:0003723">
    <property type="term" value="F:RNA binding"/>
    <property type="evidence" value="ECO:0007669"/>
    <property type="project" value="UniProtKB-UniRule"/>
</dbReference>
<keyword evidence="3 5" id="KW-0067">ATP-binding</keyword>
<dbReference type="PROSITE" id="PS51192">
    <property type="entry name" value="HELICASE_ATP_BIND_1"/>
    <property type="match status" value="1"/>
</dbReference>
<dbReference type="GO" id="GO:0016787">
    <property type="term" value="F:hydrolase activity"/>
    <property type="evidence" value="ECO:0007669"/>
    <property type="project" value="UniProtKB-KW"/>
</dbReference>
<feature type="compositionally biased region" description="Low complexity" evidence="6">
    <location>
        <begin position="19"/>
        <end position="28"/>
    </location>
</feature>
<dbReference type="Pfam" id="PF00270">
    <property type="entry name" value="DEAD"/>
    <property type="match status" value="1"/>
</dbReference>
<dbReference type="PANTHER" id="PTHR24031">
    <property type="entry name" value="RNA HELICASE"/>
    <property type="match status" value="1"/>
</dbReference>
<organism evidence="9 10">
    <name type="scientific">Leucosporidium creatinivorum</name>
    <dbReference type="NCBI Taxonomy" id="106004"/>
    <lineage>
        <taxon>Eukaryota</taxon>
        <taxon>Fungi</taxon>
        <taxon>Dikarya</taxon>
        <taxon>Basidiomycota</taxon>
        <taxon>Pucciniomycotina</taxon>
        <taxon>Microbotryomycetes</taxon>
        <taxon>Leucosporidiales</taxon>
        <taxon>Leucosporidium</taxon>
    </lineage>
</organism>
<keyword evidence="5" id="KW-0347">Helicase</keyword>
<evidence type="ECO:0000256" key="2">
    <source>
        <dbReference type="ARBA" id="ARBA00022801"/>
    </source>
</evidence>
<feature type="region of interest" description="Disordered" evidence="6">
    <location>
        <begin position="249"/>
        <end position="358"/>
    </location>
</feature>
<feature type="compositionally biased region" description="Polar residues" evidence="6">
    <location>
        <begin position="653"/>
        <end position="665"/>
    </location>
</feature>
<feature type="compositionally biased region" description="Polar residues" evidence="6">
    <location>
        <begin position="1"/>
        <end position="11"/>
    </location>
</feature>